<dbReference type="Gene3D" id="2.30.39.10">
    <property type="entry name" value="Alpha-1-antitrypsin, domain 1"/>
    <property type="match status" value="1"/>
</dbReference>
<dbReference type="SUPFAM" id="SSF56574">
    <property type="entry name" value="Serpins"/>
    <property type="match status" value="1"/>
</dbReference>
<organism evidence="4 5">
    <name type="scientific">Ricinus communis</name>
    <name type="common">Castor bean</name>
    <dbReference type="NCBI Taxonomy" id="3988"/>
    <lineage>
        <taxon>Eukaryota</taxon>
        <taxon>Viridiplantae</taxon>
        <taxon>Streptophyta</taxon>
        <taxon>Embryophyta</taxon>
        <taxon>Tracheophyta</taxon>
        <taxon>Spermatophyta</taxon>
        <taxon>Magnoliopsida</taxon>
        <taxon>eudicotyledons</taxon>
        <taxon>Gunneridae</taxon>
        <taxon>Pentapetalae</taxon>
        <taxon>rosids</taxon>
        <taxon>fabids</taxon>
        <taxon>Malpighiales</taxon>
        <taxon>Euphorbiaceae</taxon>
        <taxon>Acalyphoideae</taxon>
        <taxon>Acalypheae</taxon>
        <taxon>Ricinus</taxon>
    </lineage>
</organism>
<evidence type="ECO:0000313" key="5">
    <source>
        <dbReference type="Proteomes" id="UP000008311"/>
    </source>
</evidence>
<dbReference type="InterPro" id="IPR000215">
    <property type="entry name" value="Serpin_fam"/>
</dbReference>
<accession>B9SIV9</accession>
<evidence type="ECO:0000313" key="4">
    <source>
        <dbReference type="EMBL" id="EEF36448.1"/>
    </source>
</evidence>
<evidence type="ECO:0000256" key="2">
    <source>
        <dbReference type="RuleBase" id="RU000411"/>
    </source>
</evidence>
<dbReference type="EMBL" id="EQ973977">
    <property type="protein sequence ID" value="EEF36448.1"/>
    <property type="molecule type" value="Genomic_DNA"/>
</dbReference>
<dbReference type="CDD" id="cd02043">
    <property type="entry name" value="serpinP_plants"/>
    <property type="match status" value="1"/>
</dbReference>
<name>B9SIV9_RICCO</name>
<proteinExistence type="inferred from homology"/>
<gene>
    <name evidence="4" type="ORF">RCOM_0790520</name>
</gene>
<protein>
    <submittedName>
        <fullName evidence="4">Protein Z, putative</fullName>
    </submittedName>
</protein>
<dbReference type="InParanoid" id="B9SIV9"/>
<keyword evidence="5" id="KW-1185">Reference proteome</keyword>
<dbReference type="SMART" id="SM00093">
    <property type="entry name" value="SERPIN"/>
    <property type="match status" value="1"/>
</dbReference>
<dbReference type="InterPro" id="IPR036186">
    <property type="entry name" value="Serpin_sf"/>
</dbReference>
<comment type="similarity">
    <text evidence="1 2">Belongs to the serpin family.</text>
</comment>
<dbReference type="PANTHER" id="PTHR11461">
    <property type="entry name" value="SERINE PROTEASE INHIBITOR, SERPIN"/>
    <property type="match status" value="1"/>
</dbReference>
<dbReference type="PANTHER" id="PTHR11461:SF340">
    <property type="entry name" value="SERPIN DOMAIN-CONTAINING PROTEIN"/>
    <property type="match status" value="1"/>
</dbReference>
<dbReference type="eggNOG" id="KOG2392">
    <property type="taxonomic scope" value="Eukaryota"/>
</dbReference>
<evidence type="ECO:0000259" key="3">
    <source>
        <dbReference type="SMART" id="SM00093"/>
    </source>
</evidence>
<dbReference type="GO" id="GO:0004867">
    <property type="term" value="F:serine-type endopeptidase inhibitor activity"/>
    <property type="evidence" value="ECO:0007669"/>
    <property type="project" value="InterPro"/>
</dbReference>
<dbReference type="InterPro" id="IPR023796">
    <property type="entry name" value="Serpin_dom"/>
</dbReference>
<sequence length="399" mass="44469">MESPMKLTSKFNSSSCLLMAIEILLKEAEKGSNFVFSPMSFNSMLSLIAVGATGSTLNNLLSFLGSESIGELNSLASQIAISVLSPENENHDLARGPIVSFVNGAWVDQRFALKPSFEKIVKDVYHATAEKVDFANKANQVVDEVNFWIGNATKGLIRNLIQPGILGSDTALVLANALYFKGAWDQKFDSSKTVSKNFHLLNGQTVKIPYMTSRDHAQHYYGSFDDYKVLKMSYQNGQDTRRFSMYFFLPNARNGLQNLVDKFKANPMILNNPVPVQKRWLTHLWLPKFKFSFEFEALQAMHELGHEEQLFNNLGHLTEMVDSPQSPVISKLLHKSFIEVNEEGTEAAASSAAIFAMNCGGRLEFPSFVADHPFLFTIKEENSGIVFFVGAVLNPLLVT</sequence>
<dbReference type="Gene3D" id="3.30.497.10">
    <property type="entry name" value="Antithrombin, subunit I, domain 2"/>
    <property type="match status" value="1"/>
</dbReference>
<dbReference type="PROSITE" id="PS00284">
    <property type="entry name" value="SERPIN"/>
    <property type="match status" value="1"/>
</dbReference>
<evidence type="ECO:0000256" key="1">
    <source>
        <dbReference type="ARBA" id="ARBA00009500"/>
    </source>
</evidence>
<dbReference type="STRING" id="3988.B9SIV9"/>
<dbReference type="Pfam" id="PF00079">
    <property type="entry name" value="Serpin"/>
    <property type="match status" value="1"/>
</dbReference>
<dbReference type="KEGG" id="rcu:8276961"/>
<dbReference type="InterPro" id="IPR023795">
    <property type="entry name" value="Serpin_CS"/>
</dbReference>
<reference evidence="5" key="1">
    <citation type="journal article" date="2010" name="Nat. Biotechnol.">
        <title>Draft genome sequence of the oilseed species Ricinus communis.</title>
        <authorList>
            <person name="Chan A.P."/>
            <person name="Crabtree J."/>
            <person name="Zhao Q."/>
            <person name="Lorenzi H."/>
            <person name="Orvis J."/>
            <person name="Puiu D."/>
            <person name="Melake-Berhan A."/>
            <person name="Jones K.M."/>
            <person name="Redman J."/>
            <person name="Chen G."/>
            <person name="Cahoon E.B."/>
            <person name="Gedil M."/>
            <person name="Stanke M."/>
            <person name="Haas B.J."/>
            <person name="Wortman J.R."/>
            <person name="Fraser-Liggett C.M."/>
            <person name="Ravel J."/>
            <person name="Rabinowicz P.D."/>
        </authorList>
    </citation>
    <scope>NUCLEOTIDE SEQUENCE [LARGE SCALE GENOMIC DNA]</scope>
    <source>
        <strain evidence="5">cv. Hale</strain>
    </source>
</reference>
<dbReference type="GO" id="GO:0005615">
    <property type="term" value="C:extracellular space"/>
    <property type="evidence" value="ECO:0000318"/>
    <property type="project" value="GO_Central"/>
</dbReference>
<dbReference type="Proteomes" id="UP000008311">
    <property type="component" value="Unassembled WGS sequence"/>
</dbReference>
<dbReference type="InterPro" id="IPR042185">
    <property type="entry name" value="Serpin_sf_2"/>
</dbReference>
<feature type="domain" description="Serpin" evidence="3">
    <location>
        <begin position="21"/>
        <end position="395"/>
    </location>
</feature>
<dbReference type="InterPro" id="IPR042178">
    <property type="entry name" value="Serpin_sf_1"/>
</dbReference>
<dbReference type="AlphaFoldDB" id="B9SIV9"/>
<dbReference type="OrthoDB" id="1063785at2759"/>